<feature type="domain" description="TMEM205-like" evidence="7">
    <location>
        <begin position="43"/>
        <end position="159"/>
    </location>
</feature>
<protein>
    <recommendedName>
        <fullName evidence="7">TMEM205-like domain-containing protein</fullName>
    </recommendedName>
</protein>
<evidence type="ECO:0000313" key="12">
    <source>
        <dbReference type="EMBL" id="SCO64451.1"/>
    </source>
</evidence>
<dbReference type="GO" id="GO:0016020">
    <property type="term" value="C:membrane"/>
    <property type="evidence" value="ECO:0007669"/>
    <property type="project" value="UniProtKB-SubCell"/>
</dbReference>
<evidence type="ECO:0000313" key="10">
    <source>
        <dbReference type="EMBL" id="SCN28704.1"/>
    </source>
</evidence>
<proteinExistence type="predicted"/>
<dbReference type="EMBL" id="LT614640">
    <property type="protein sequence ID" value="SCN28704.1"/>
    <property type="molecule type" value="Genomic_DNA"/>
</dbReference>
<evidence type="ECO:0000313" key="15">
    <source>
        <dbReference type="Proteomes" id="UP000219974"/>
    </source>
</evidence>
<dbReference type="AlphaFoldDB" id="A0A0Z0B6W6"/>
<evidence type="ECO:0000313" key="13">
    <source>
        <dbReference type="Proteomes" id="UP000069549"/>
    </source>
</evidence>
<feature type="coiled-coil region" evidence="5">
    <location>
        <begin position="71"/>
        <end position="98"/>
    </location>
</feature>
<dbReference type="EMBL" id="LT608278">
    <property type="protein sequence ID" value="SCO62945.1"/>
    <property type="molecule type" value="Genomic_DNA"/>
</dbReference>
<dbReference type="EMBL" id="LT608150">
    <property type="protein sequence ID" value="SCM26921.1"/>
    <property type="molecule type" value="Genomic_DNA"/>
</dbReference>
<evidence type="ECO:0000313" key="9">
    <source>
        <dbReference type="EMBL" id="SCM26921.1"/>
    </source>
</evidence>
<dbReference type="Pfam" id="PF13664">
    <property type="entry name" value="DUF4149"/>
    <property type="match status" value="1"/>
</dbReference>
<evidence type="ECO:0000256" key="5">
    <source>
        <dbReference type="SAM" id="Coils"/>
    </source>
</evidence>
<dbReference type="VEuPathDB" id="PlasmoDB:PBANKA_1452300"/>
<evidence type="ECO:0000313" key="16">
    <source>
        <dbReference type="Proteomes" id="UP000220214"/>
    </source>
</evidence>
<sequence length="210" mass="23993">MGASMSHLQCLTSVAGLSSIVMSMFPKLIANNPSLFRPLLNISWGYLFGSTVWLCFFSEIGLVRRINAPKRKNLPENAEQAKEQLKEIKNNEGDFNRRNIDFKYFFSLSTIFSSILLLSTVKLANNNLQLRICSTIVSLSCILNNMYFQNKIHSLALKKESLFKDMIDRPKDTTILVNLKKNKTDFHIHHGLSLLLLYSSFFGLTPYIFT</sequence>
<dbReference type="Proteomes" id="UP000516480">
    <property type="component" value="Chromosome 14"/>
</dbReference>
<dbReference type="EMBL" id="LT608262">
    <property type="protein sequence ID" value="SCO64451.1"/>
    <property type="molecule type" value="Genomic_DNA"/>
</dbReference>
<comment type="subcellular location">
    <subcellularLocation>
        <location evidence="1">Membrane</location>
    </subcellularLocation>
</comment>
<keyword evidence="2 6" id="KW-0812">Transmembrane</keyword>
<dbReference type="Proteomes" id="UP000069549">
    <property type="component" value="Chromosome 14"/>
</dbReference>
<evidence type="ECO:0000256" key="3">
    <source>
        <dbReference type="ARBA" id="ARBA00022989"/>
    </source>
</evidence>
<evidence type="ECO:0000259" key="7">
    <source>
        <dbReference type="Pfam" id="PF13664"/>
    </source>
</evidence>
<dbReference type="Proteomes" id="UP000219974">
    <property type="component" value="Chromosome 14"/>
</dbReference>
<evidence type="ECO:0000256" key="4">
    <source>
        <dbReference type="ARBA" id="ARBA00023136"/>
    </source>
</evidence>
<dbReference type="Proteomes" id="UP000219860">
    <property type="component" value="Chromosome 14"/>
</dbReference>
<evidence type="ECO:0000256" key="6">
    <source>
        <dbReference type="SAM" id="Phobius"/>
    </source>
</evidence>
<gene>
    <name evidence="8" type="ORF">PBK173_000479800</name>
    <name evidence="10" type="ORF">PBNK65E_000470100</name>
    <name evidence="9" type="ORF">PBNK65NY_000468700</name>
    <name evidence="12" type="ORF">PBSP11A_000469700</name>
    <name evidence="11" type="ORF">PBSP11RLL_000469300</name>
</gene>
<name>A0A0Z0B6W6_PLABE</name>
<feature type="transmembrane region" description="Helical" evidence="6">
    <location>
        <begin position="188"/>
        <end position="209"/>
    </location>
</feature>
<dbReference type="EMBL" id="LT160034">
    <property type="protein sequence ID" value="CXJ26343.1"/>
    <property type="molecule type" value="Genomic_DNA"/>
</dbReference>
<dbReference type="OrthoDB" id="360207at2759"/>
<organism evidence="8 13">
    <name type="scientific">Plasmodium berghei</name>
    <dbReference type="NCBI Taxonomy" id="5821"/>
    <lineage>
        <taxon>Eukaryota</taxon>
        <taxon>Sar</taxon>
        <taxon>Alveolata</taxon>
        <taxon>Apicomplexa</taxon>
        <taxon>Aconoidasida</taxon>
        <taxon>Haemosporida</taxon>
        <taxon>Plasmodiidae</taxon>
        <taxon>Plasmodium</taxon>
        <taxon>Plasmodium (Vinckeia)</taxon>
    </lineage>
</organism>
<evidence type="ECO:0000313" key="17">
    <source>
        <dbReference type="Proteomes" id="UP000516480"/>
    </source>
</evidence>
<evidence type="ECO:0000256" key="2">
    <source>
        <dbReference type="ARBA" id="ARBA00022692"/>
    </source>
</evidence>
<keyword evidence="4 6" id="KW-0472">Membrane</keyword>
<reference evidence="8 13" key="1">
    <citation type="submission" date="2016-02" db="EMBL/GenBank/DDBJ databases">
        <authorList>
            <consortium name="Pathogen Informatics"/>
        </authorList>
    </citation>
    <scope>NUCLEOTIDE SEQUENCE [LARGE SCALE GENOMIC DNA]</scope>
    <source>
        <strain evidence="8 13">K173</strain>
        <strain evidence="9 17">NK65 ny</strain>
        <strain evidence="10 16">NK65e</strain>
        <strain evidence="12 14">SP11 Antwerpcl1</strain>
        <strain evidence="11 15">SP11 RLL</strain>
    </source>
</reference>
<dbReference type="OMA" id="ISWGYLF"/>
<evidence type="ECO:0000256" key="1">
    <source>
        <dbReference type="ARBA" id="ARBA00004370"/>
    </source>
</evidence>
<evidence type="ECO:0000313" key="8">
    <source>
        <dbReference type="EMBL" id="CXJ26343.1"/>
    </source>
</evidence>
<dbReference type="InterPro" id="IPR025423">
    <property type="entry name" value="TMEM205-like"/>
</dbReference>
<keyword evidence="5" id="KW-0175">Coiled coil</keyword>
<feature type="transmembrane region" description="Helical" evidence="6">
    <location>
        <begin position="39"/>
        <end position="63"/>
    </location>
</feature>
<accession>A0A0Z0B6W6</accession>
<evidence type="ECO:0000313" key="11">
    <source>
        <dbReference type="EMBL" id="SCO62945.1"/>
    </source>
</evidence>
<keyword evidence="3 6" id="KW-1133">Transmembrane helix</keyword>
<feature type="transmembrane region" description="Helical" evidence="6">
    <location>
        <begin position="104"/>
        <end position="122"/>
    </location>
</feature>
<dbReference type="Proteomes" id="UP000220214">
    <property type="component" value="Chromosome 14"/>
</dbReference>
<evidence type="ECO:0000313" key="14">
    <source>
        <dbReference type="Proteomes" id="UP000219860"/>
    </source>
</evidence>